<dbReference type="RefSeq" id="WP_064255011.1">
    <property type="nucleotide sequence ID" value="NZ_CP013107.1"/>
</dbReference>
<evidence type="ECO:0000313" key="1">
    <source>
        <dbReference type="EMBL" id="APG89616.1"/>
    </source>
</evidence>
<dbReference type="KEGG" id="same:SAMCFNEI73_Ch0284"/>
<dbReference type="EMBL" id="CP013107">
    <property type="protein sequence ID" value="APG89616.1"/>
    <property type="molecule type" value="Genomic_DNA"/>
</dbReference>
<dbReference type="GO" id="GO:0051213">
    <property type="term" value="F:dioxygenase activity"/>
    <property type="evidence" value="ECO:0007669"/>
    <property type="project" value="UniProtKB-KW"/>
</dbReference>
<dbReference type="SUPFAM" id="SSF54593">
    <property type="entry name" value="Glyoxalase/Bleomycin resistance protein/Dihydroxybiphenyl dioxygenase"/>
    <property type="match status" value="1"/>
</dbReference>
<dbReference type="InterPro" id="IPR004360">
    <property type="entry name" value="Glyas_Fos-R_dOase_dom"/>
</dbReference>
<dbReference type="InterPro" id="IPR029068">
    <property type="entry name" value="Glyas_Bleomycin-R_OHBP_Dase"/>
</dbReference>
<proteinExistence type="predicted"/>
<organism evidence="1 2">
    <name type="scientific">Sinorhizobium americanum</name>
    <dbReference type="NCBI Taxonomy" id="194963"/>
    <lineage>
        <taxon>Bacteria</taxon>
        <taxon>Pseudomonadati</taxon>
        <taxon>Pseudomonadota</taxon>
        <taxon>Alphaproteobacteria</taxon>
        <taxon>Hyphomicrobiales</taxon>
        <taxon>Rhizobiaceae</taxon>
        <taxon>Sinorhizobium/Ensifer group</taxon>
        <taxon>Sinorhizobium</taxon>
    </lineage>
</organism>
<sequence length="127" mass="13976">MPQRTSGKVVAIHHVQLAMPEGGEAEARRFYAGLLAIPEVAKPPNLAARGGCWFEEAGLRIHIGIEKDFLPARKAHPAFMVDELFVLIARLQAAGFDVVEDEPLAGFVRRYVSDPFGNRIELMQPIG</sequence>
<dbReference type="PANTHER" id="PTHR39175">
    <property type="entry name" value="FAMILY PROTEIN, PUTATIVE (AFU_ORTHOLOGUE AFUA_3G15060)-RELATED"/>
    <property type="match status" value="1"/>
</dbReference>
<dbReference type="Gene3D" id="3.10.180.10">
    <property type="entry name" value="2,3-Dihydroxybiphenyl 1,2-Dioxygenase, domain 1"/>
    <property type="match status" value="1"/>
</dbReference>
<dbReference type="OrthoDB" id="9813630at2"/>
<dbReference type="PANTHER" id="PTHR39175:SF1">
    <property type="entry name" value="FAMILY PROTEIN, PUTATIVE (AFU_ORTHOLOGUE AFUA_3G15060)-RELATED"/>
    <property type="match status" value="1"/>
</dbReference>
<keyword evidence="1" id="KW-0223">Dioxygenase</keyword>
<evidence type="ECO:0000313" key="2">
    <source>
        <dbReference type="Proteomes" id="UP000182306"/>
    </source>
</evidence>
<dbReference type="STRING" id="194963.SAMCFNEI73_Ch0284"/>
<dbReference type="AlphaFoldDB" id="A0A1L3LHS9"/>
<dbReference type="PROSITE" id="PS51819">
    <property type="entry name" value="VOC"/>
    <property type="match status" value="1"/>
</dbReference>
<gene>
    <name evidence="1" type="ORF">SAMCFNEI73_Ch0284</name>
</gene>
<dbReference type="Pfam" id="PF00903">
    <property type="entry name" value="Glyoxalase"/>
    <property type="match status" value="1"/>
</dbReference>
<keyword evidence="2" id="KW-1185">Reference proteome</keyword>
<keyword evidence="1" id="KW-0560">Oxidoreductase</keyword>
<dbReference type="Proteomes" id="UP000182306">
    <property type="component" value="Chromosome"/>
</dbReference>
<accession>A0A1L3LHS9</accession>
<protein>
    <submittedName>
        <fullName evidence="1">Glyoxalase/bleomycin resistance protein/dioxygenase</fullName>
    </submittedName>
</protein>
<name>A0A1L3LHS9_9HYPH</name>
<dbReference type="InterPro" id="IPR037523">
    <property type="entry name" value="VOC_core"/>
</dbReference>
<reference evidence="1 2" key="1">
    <citation type="submission" date="2015-10" db="EMBL/GenBank/DDBJ databases">
        <title>Genomic differences between typical nodule nitrogen-fixing rhizobial strains and those coming from bean seeds.</title>
        <authorList>
            <person name="Peralta H."/>
            <person name="Aguilar-Vera A."/>
            <person name="Diaz R."/>
            <person name="Mora Y."/>
            <person name="Martinez-Batallar G."/>
            <person name="Salazar E."/>
            <person name="Vargas-Lagunas C."/>
            <person name="Encarnacion S."/>
            <person name="Girard L."/>
            <person name="Mora J."/>
        </authorList>
    </citation>
    <scope>NUCLEOTIDE SEQUENCE [LARGE SCALE GENOMIC DNA]</scope>
    <source>
        <strain evidence="1 2">CFNEI 73</strain>
    </source>
</reference>